<evidence type="ECO:0008006" key="3">
    <source>
        <dbReference type="Google" id="ProtNLM"/>
    </source>
</evidence>
<proteinExistence type="predicted"/>
<evidence type="ECO:0000313" key="2">
    <source>
        <dbReference type="Proteomes" id="UP000579605"/>
    </source>
</evidence>
<dbReference type="EMBL" id="JACBZH010000001">
    <property type="protein sequence ID" value="NYH88628.1"/>
    <property type="molecule type" value="Genomic_DNA"/>
</dbReference>
<dbReference type="Proteomes" id="UP000579605">
    <property type="component" value="Unassembled WGS sequence"/>
</dbReference>
<name>A0A852ZA43_9ACTN</name>
<dbReference type="AlphaFoldDB" id="A0A852ZA43"/>
<sequence>MARRVAGRVPPELLHGPVRVIRPGDAGHVYRHPRAEFARLARQGALHQLTPGYYAVVPDHLVGQQWLPDLEAAALGIAVAGAGVDDVALMGVSAARLHGAIPRALNVGVVATARRRRAATLSDRKGEIIFVTRDPHGLDLERVQTELGSGWMTTVEQTILDLAARPTLGDVPDETDAAVRGLLPRADLDLLHDLAVTQRRTATLQRVLAGDHA</sequence>
<organism evidence="1 2">
    <name type="scientific">Actinopolymorpha rutila</name>
    <dbReference type="NCBI Taxonomy" id="446787"/>
    <lineage>
        <taxon>Bacteria</taxon>
        <taxon>Bacillati</taxon>
        <taxon>Actinomycetota</taxon>
        <taxon>Actinomycetes</taxon>
        <taxon>Propionibacteriales</taxon>
        <taxon>Actinopolymorphaceae</taxon>
        <taxon>Actinopolymorpha</taxon>
    </lineage>
</organism>
<gene>
    <name evidence="1" type="ORF">F4554_001266</name>
</gene>
<protein>
    <recommendedName>
        <fullName evidence="3">Transcriptional regulator, AbiEi antitoxin, Type IV TA system</fullName>
    </recommendedName>
</protein>
<dbReference type="RefSeq" id="WP_179786500.1">
    <property type="nucleotide sequence ID" value="NZ_BAAARR010000022.1"/>
</dbReference>
<evidence type="ECO:0000313" key="1">
    <source>
        <dbReference type="EMBL" id="NYH88628.1"/>
    </source>
</evidence>
<comment type="caution">
    <text evidence="1">The sequence shown here is derived from an EMBL/GenBank/DDBJ whole genome shotgun (WGS) entry which is preliminary data.</text>
</comment>
<reference evidence="1 2" key="1">
    <citation type="submission" date="2020-07" db="EMBL/GenBank/DDBJ databases">
        <title>Sequencing the genomes of 1000 actinobacteria strains.</title>
        <authorList>
            <person name="Klenk H.-P."/>
        </authorList>
    </citation>
    <scope>NUCLEOTIDE SEQUENCE [LARGE SCALE GENOMIC DNA]</scope>
    <source>
        <strain evidence="1 2">DSM 18448</strain>
    </source>
</reference>
<accession>A0A852ZA43</accession>
<keyword evidence="2" id="KW-1185">Reference proteome</keyword>